<reference evidence="3" key="1">
    <citation type="submission" date="2017-02" db="UniProtKB">
        <authorList>
            <consortium name="WormBaseParasite"/>
        </authorList>
    </citation>
    <scope>IDENTIFICATION</scope>
</reference>
<organism evidence="2 3">
    <name type="scientific">Syphacia muris</name>
    <dbReference type="NCBI Taxonomy" id="451379"/>
    <lineage>
        <taxon>Eukaryota</taxon>
        <taxon>Metazoa</taxon>
        <taxon>Ecdysozoa</taxon>
        <taxon>Nematoda</taxon>
        <taxon>Chromadorea</taxon>
        <taxon>Rhabditida</taxon>
        <taxon>Spirurina</taxon>
        <taxon>Oxyuridomorpha</taxon>
        <taxon>Oxyuroidea</taxon>
        <taxon>Oxyuridae</taxon>
        <taxon>Syphacia</taxon>
    </lineage>
</organism>
<keyword evidence="2" id="KW-1185">Reference proteome</keyword>
<evidence type="ECO:0000313" key="3">
    <source>
        <dbReference type="WBParaSite" id="SMUV_0000555601-mRNA-1"/>
    </source>
</evidence>
<accession>A0A0N5ALX0</accession>
<feature type="transmembrane region" description="Helical" evidence="1">
    <location>
        <begin position="31"/>
        <end position="48"/>
    </location>
</feature>
<evidence type="ECO:0000313" key="2">
    <source>
        <dbReference type="Proteomes" id="UP000046393"/>
    </source>
</evidence>
<feature type="transmembrane region" description="Helical" evidence="1">
    <location>
        <begin position="55"/>
        <end position="73"/>
    </location>
</feature>
<sequence length="164" mass="18508">MLVSRVLQFSFSSFLLYKAVMQFLTDPDWWIYVPFYACGAILCIFPLPKSSIWRTFSALVVVLGGLQVLFTSWSLWRISGITDFEPFSESRHVALTAAAVSLTCGTRLSTIQCKSCVSYLRALVLLTILISSLTAFGYTELYSANIPANRLISDKWMDITKFIF</sequence>
<proteinExistence type="predicted"/>
<dbReference type="Proteomes" id="UP000046393">
    <property type="component" value="Unplaced"/>
</dbReference>
<name>A0A0N5ALX0_9BILA</name>
<feature type="transmembrane region" description="Helical" evidence="1">
    <location>
        <begin position="122"/>
        <end position="139"/>
    </location>
</feature>
<evidence type="ECO:0000256" key="1">
    <source>
        <dbReference type="SAM" id="Phobius"/>
    </source>
</evidence>
<feature type="transmembrane region" description="Helical" evidence="1">
    <location>
        <begin position="93"/>
        <end position="110"/>
    </location>
</feature>
<keyword evidence="1" id="KW-0812">Transmembrane</keyword>
<keyword evidence="1" id="KW-0472">Membrane</keyword>
<dbReference type="WBParaSite" id="SMUV_0000555601-mRNA-1">
    <property type="protein sequence ID" value="SMUV_0000555601-mRNA-1"/>
    <property type="gene ID" value="SMUV_0000555601"/>
</dbReference>
<protein>
    <submittedName>
        <fullName evidence="3">PGAP2 factor</fullName>
    </submittedName>
</protein>
<keyword evidence="1" id="KW-1133">Transmembrane helix</keyword>
<dbReference type="AlphaFoldDB" id="A0A0N5ALX0"/>